<dbReference type="PROSITE" id="PS51007">
    <property type="entry name" value="CYTC"/>
    <property type="match status" value="1"/>
</dbReference>
<keyword evidence="5 9" id="KW-0479">Metal-binding</keyword>
<dbReference type="RefSeq" id="WP_214173625.1">
    <property type="nucleotide sequence ID" value="NZ_JAHCVK010000001.1"/>
</dbReference>
<comment type="similarity">
    <text evidence="2">Belongs to the cytochrome c family. PetJ subfamily.</text>
</comment>
<dbReference type="InterPro" id="IPR023655">
    <property type="entry name" value="Cyt_C6"/>
</dbReference>
<evidence type="ECO:0000256" key="5">
    <source>
        <dbReference type="ARBA" id="ARBA00022723"/>
    </source>
</evidence>
<evidence type="ECO:0000256" key="4">
    <source>
        <dbReference type="ARBA" id="ARBA00022617"/>
    </source>
</evidence>
<evidence type="ECO:0000256" key="3">
    <source>
        <dbReference type="ARBA" id="ARBA00022448"/>
    </source>
</evidence>
<organism evidence="12 13">
    <name type="scientific">Geomobilimonas luticola</name>
    <dbReference type="NCBI Taxonomy" id="1114878"/>
    <lineage>
        <taxon>Bacteria</taxon>
        <taxon>Pseudomonadati</taxon>
        <taxon>Thermodesulfobacteriota</taxon>
        <taxon>Desulfuromonadia</taxon>
        <taxon>Geobacterales</taxon>
        <taxon>Geobacteraceae</taxon>
        <taxon>Geomobilimonas</taxon>
    </lineage>
</organism>
<comment type="caution">
    <text evidence="12">The sequence shown here is derived from an EMBL/GenBank/DDBJ whole genome shotgun (WGS) entry which is preliminary data.</text>
</comment>
<dbReference type="Proteomes" id="UP000756860">
    <property type="component" value="Unassembled WGS sequence"/>
</dbReference>
<feature type="domain" description="Cytochrome c" evidence="11">
    <location>
        <begin position="28"/>
        <end position="109"/>
    </location>
</feature>
<feature type="signal peptide" evidence="10">
    <location>
        <begin position="1"/>
        <end position="23"/>
    </location>
</feature>
<evidence type="ECO:0000313" key="12">
    <source>
        <dbReference type="EMBL" id="MBT0651621.1"/>
    </source>
</evidence>
<proteinExistence type="inferred from homology"/>
<keyword evidence="6" id="KW-0249">Electron transport</keyword>
<keyword evidence="8" id="KW-0793">Thylakoid</keyword>
<dbReference type="Pfam" id="PF13442">
    <property type="entry name" value="Cytochrome_CBB3"/>
    <property type="match status" value="1"/>
</dbReference>
<evidence type="ECO:0000259" key="11">
    <source>
        <dbReference type="PROSITE" id="PS51007"/>
    </source>
</evidence>
<dbReference type="PANTHER" id="PTHR34688">
    <property type="entry name" value="CYTOCHROME C6, CHLOROPLASTIC"/>
    <property type="match status" value="1"/>
</dbReference>
<evidence type="ECO:0000256" key="2">
    <source>
        <dbReference type="ARBA" id="ARBA00009650"/>
    </source>
</evidence>
<dbReference type="Gene3D" id="1.10.760.10">
    <property type="entry name" value="Cytochrome c-like domain"/>
    <property type="match status" value="1"/>
</dbReference>
<gene>
    <name evidence="12" type="ORF">KI810_01010</name>
</gene>
<keyword evidence="13" id="KW-1185">Reference proteome</keyword>
<evidence type="ECO:0000256" key="7">
    <source>
        <dbReference type="ARBA" id="ARBA00023004"/>
    </source>
</evidence>
<accession>A0ABS5S8C2</accession>
<sequence length="110" mass="11967">MKKRVLTAACMLALTAFATTCYADTKKGQKIDGKKEFEEHCAVCHKGGGNIVNPAKTLSKKDREANGIKTAKDIIATMRKPGPGMTAFDKKTVSDKEARAIADYVLKTFK</sequence>
<evidence type="ECO:0000256" key="1">
    <source>
        <dbReference type="ARBA" id="ARBA00004518"/>
    </source>
</evidence>
<evidence type="ECO:0000313" key="13">
    <source>
        <dbReference type="Proteomes" id="UP000756860"/>
    </source>
</evidence>
<keyword evidence="3" id="KW-0813">Transport</keyword>
<keyword evidence="7 9" id="KW-0408">Iron</keyword>
<evidence type="ECO:0000256" key="9">
    <source>
        <dbReference type="PROSITE-ProRule" id="PRU00433"/>
    </source>
</evidence>
<dbReference type="PANTHER" id="PTHR34688:SF2">
    <property type="entry name" value="CYTOCHROME C6, CHLOROPLASTIC"/>
    <property type="match status" value="1"/>
</dbReference>
<evidence type="ECO:0000256" key="10">
    <source>
        <dbReference type="SAM" id="SignalP"/>
    </source>
</evidence>
<keyword evidence="4 9" id="KW-0349">Heme</keyword>
<dbReference type="EMBL" id="JAHCVK010000001">
    <property type="protein sequence ID" value="MBT0651621.1"/>
    <property type="molecule type" value="Genomic_DNA"/>
</dbReference>
<reference evidence="12 13" key="1">
    <citation type="submission" date="2021-05" db="EMBL/GenBank/DDBJ databases">
        <title>The draft genome of Geobacter luticola JCM 17780.</title>
        <authorList>
            <person name="Xu Z."/>
            <person name="Masuda Y."/>
            <person name="Itoh H."/>
            <person name="Senoo K."/>
        </authorList>
    </citation>
    <scope>NUCLEOTIDE SEQUENCE [LARGE SCALE GENOMIC DNA]</scope>
    <source>
        <strain evidence="12 13">JCM 17780</strain>
    </source>
</reference>
<evidence type="ECO:0000256" key="6">
    <source>
        <dbReference type="ARBA" id="ARBA00022982"/>
    </source>
</evidence>
<comment type="subcellular location">
    <subcellularLocation>
        <location evidence="1">Cellular thylakoid lumen</location>
    </subcellularLocation>
</comment>
<protein>
    <submittedName>
        <fullName evidence="12">C-type cytochrome</fullName>
    </submittedName>
</protein>
<dbReference type="InterPro" id="IPR009056">
    <property type="entry name" value="Cyt_c-like_dom"/>
</dbReference>
<dbReference type="InterPro" id="IPR036909">
    <property type="entry name" value="Cyt_c-like_dom_sf"/>
</dbReference>
<evidence type="ECO:0000256" key="8">
    <source>
        <dbReference type="ARBA" id="ARBA00023078"/>
    </source>
</evidence>
<dbReference type="SUPFAM" id="SSF46626">
    <property type="entry name" value="Cytochrome c"/>
    <property type="match status" value="1"/>
</dbReference>
<feature type="chain" id="PRO_5046820220" evidence="10">
    <location>
        <begin position="24"/>
        <end position="110"/>
    </location>
</feature>
<keyword evidence="10" id="KW-0732">Signal</keyword>
<name>A0ABS5S8C2_9BACT</name>